<dbReference type="InterPro" id="IPR027843">
    <property type="entry name" value="DUF4440"/>
</dbReference>
<proteinExistence type="predicted"/>
<comment type="caution">
    <text evidence="3">The sequence shown here is derived from an EMBL/GenBank/DDBJ whole genome shotgun (WGS) entry which is preliminary data.</text>
</comment>
<feature type="signal peptide" evidence="1">
    <location>
        <begin position="1"/>
        <end position="21"/>
    </location>
</feature>
<name>A0A4V2VS67_ROSSA</name>
<evidence type="ECO:0000256" key="1">
    <source>
        <dbReference type="SAM" id="SignalP"/>
    </source>
</evidence>
<sequence>MMRRGVLLGALCLAGLAPALAFSQPGGGPMRGTATRSVSLYLERERALAAALDQRNRAAVEALLADGFTARSSAGPDVLERDAWLLSALGGRKRESRVRDLSVTEDGDVAVVSFLLDMGQGRGATTQFVVDVWKSSAGRLLTRHVAAGARTPPPPPRPNGRE</sequence>
<dbReference type="RefSeq" id="WP_243655631.1">
    <property type="nucleotide sequence ID" value="NZ_SMBU01000006.1"/>
</dbReference>
<dbReference type="Pfam" id="PF14534">
    <property type="entry name" value="DUF4440"/>
    <property type="match status" value="1"/>
</dbReference>
<dbReference type="AlphaFoldDB" id="A0A4V2VS67"/>
<keyword evidence="1" id="KW-0732">Signal</keyword>
<keyword evidence="4" id="KW-1185">Reference proteome</keyword>
<organism evidence="3 4">
    <name type="scientific">Roseateles saccharophilus</name>
    <name type="common">Pseudomonas saccharophila</name>
    <dbReference type="NCBI Taxonomy" id="304"/>
    <lineage>
        <taxon>Bacteria</taxon>
        <taxon>Pseudomonadati</taxon>
        <taxon>Pseudomonadota</taxon>
        <taxon>Betaproteobacteria</taxon>
        <taxon>Burkholderiales</taxon>
        <taxon>Sphaerotilaceae</taxon>
        <taxon>Roseateles</taxon>
    </lineage>
</organism>
<evidence type="ECO:0000313" key="3">
    <source>
        <dbReference type="EMBL" id="TCV01240.1"/>
    </source>
</evidence>
<dbReference type="InterPro" id="IPR032710">
    <property type="entry name" value="NTF2-like_dom_sf"/>
</dbReference>
<accession>A0A4V2VS67</accession>
<feature type="chain" id="PRO_5020358227" evidence="1">
    <location>
        <begin position="22"/>
        <end position="162"/>
    </location>
</feature>
<evidence type="ECO:0000313" key="4">
    <source>
        <dbReference type="Proteomes" id="UP000295110"/>
    </source>
</evidence>
<evidence type="ECO:0000259" key="2">
    <source>
        <dbReference type="Pfam" id="PF14534"/>
    </source>
</evidence>
<dbReference type="Proteomes" id="UP000295110">
    <property type="component" value="Unassembled WGS sequence"/>
</dbReference>
<dbReference type="Gene3D" id="3.10.450.50">
    <property type="match status" value="1"/>
</dbReference>
<dbReference type="EMBL" id="SMBU01000006">
    <property type="protein sequence ID" value="TCV01240.1"/>
    <property type="molecule type" value="Genomic_DNA"/>
</dbReference>
<feature type="domain" description="DUF4440" evidence="2">
    <location>
        <begin position="43"/>
        <end position="138"/>
    </location>
</feature>
<gene>
    <name evidence="3" type="ORF">EV671_1006166</name>
</gene>
<protein>
    <submittedName>
        <fullName evidence="3">Uncharacterized protein DUF4440</fullName>
    </submittedName>
</protein>
<reference evidence="3 4" key="1">
    <citation type="submission" date="2019-03" db="EMBL/GenBank/DDBJ databases">
        <title>Genomic Encyclopedia of Type Strains, Phase IV (KMG-IV): sequencing the most valuable type-strain genomes for metagenomic binning, comparative biology and taxonomic classification.</title>
        <authorList>
            <person name="Goeker M."/>
        </authorList>
    </citation>
    <scope>NUCLEOTIDE SEQUENCE [LARGE SCALE GENOMIC DNA]</scope>
    <source>
        <strain evidence="3 4">DSM 654</strain>
    </source>
</reference>
<dbReference type="SUPFAM" id="SSF54427">
    <property type="entry name" value="NTF2-like"/>
    <property type="match status" value="1"/>
</dbReference>